<evidence type="ECO:0000259" key="2">
    <source>
        <dbReference type="Pfam" id="PF19780"/>
    </source>
</evidence>
<dbReference type="Pfam" id="PF19780">
    <property type="entry name" value="DUF6265"/>
    <property type="match status" value="1"/>
</dbReference>
<dbReference type="KEGG" id="pspc:Strain318_002282"/>
<accession>A0AA49Q5I9</accession>
<accession>A0AA49K1C2</accession>
<gene>
    <name evidence="3" type="ORF">Strain138_002283</name>
    <name evidence="4" type="ORF">Strain318_002282</name>
</gene>
<feature type="chain" id="PRO_5041342402" evidence="1">
    <location>
        <begin position="20"/>
        <end position="161"/>
    </location>
</feature>
<evidence type="ECO:0000256" key="1">
    <source>
        <dbReference type="SAM" id="SignalP"/>
    </source>
</evidence>
<name>A0AA49K1C2_9BACT</name>
<dbReference type="AlphaFoldDB" id="A0AA49K1C2"/>
<dbReference type="EMBL" id="CP130613">
    <property type="protein sequence ID" value="WKW15879.1"/>
    <property type="molecule type" value="Genomic_DNA"/>
</dbReference>
<dbReference type="InterPro" id="IPR046232">
    <property type="entry name" value="DUF6265"/>
</dbReference>
<proteinExistence type="predicted"/>
<feature type="domain" description="DUF6265" evidence="2">
    <location>
        <begin position="33"/>
        <end position="138"/>
    </location>
</feature>
<keyword evidence="1" id="KW-0732">Signal</keyword>
<reference evidence="4" key="1">
    <citation type="submission" date="2023-07" db="EMBL/GenBank/DDBJ databases">
        <authorList>
            <person name="Haufschild T."/>
            <person name="Kallscheuer N."/>
            <person name="Hammer J."/>
            <person name="Kohn T."/>
            <person name="Kabuu M."/>
            <person name="Jogler M."/>
            <person name="Wohfarth N."/>
            <person name="Heuer A."/>
            <person name="Rohde M."/>
            <person name="van Teeseling M.C.F."/>
            <person name="Jogler C."/>
        </authorList>
    </citation>
    <scope>NUCLEOTIDE SEQUENCE</scope>
    <source>
        <strain evidence="3">Strain 138</strain>
        <strain evidence="4">Strain 318</strain>
    </source>
</reference>
<dbReference type="RefSeq" id="WP_367885839.1">
    <property type="nucleotide sequence ID" value="NZ_CP130612.1"/>
</dbReference>
<dbReference type="Proteomes" id="UP001229955">
    <property type="component" value="Chromosome"/>
</dbReference>
<keyword evidence="5" id="KW-1185">Reference proteome</keyword>
<sequence length="161" mass="17397">MSIRAIALLLLVASTPLAAQTAAPSHDVSRAGWVSGCWELRAGARVTQEQWMAPSGGVMLGMSRTTVRDTVREWEHLYLGPTGGRVAYVAKPSGQAETAFPAVQLSDSMLVFENPAHDFPQRIVYRRRGSDSLIARIEGPRGGQMRGIDFPYARVACGGGR</sequence>
<dbReference type="EMBL" id="CP130612">
    <property type="protein sequence ID" value="WKW12972.1"/>
    <property type="molecule type" value="Genomic_DNA"/>
</dbReference>
<feature type="signal peptide" evidence="1">
    <location>
        <begin position="1"/>
        <end position="19"/>
    </location>
</feature>
<organism evidence="4 5">
    <name type="scientific">Pseudogemmatithrix spongiicola</name>
    <dbReference type="NCBI Taxonomy" id="3062599"/>
    <lineage>
        <taxon>Bacteria</taxon>
        <taxon>Pseudomonadati</taxon>
        <taxon>Gemmatimonadota</taxon>
        <taxon>Gemmatimonadia</taxon>
        <taxon>Gemmatimonadales</taxon>
        <taxon>Gemmatimonadaceae</taxon>
        <taxon>Pseudogemmatithrix</taxon>
    </lineage>
</organism>
<evidence type="ECO:0000313" key="4">
    <source>
        <dbReference type="EMBL" id="WKW15879.1"/>
    </source>
</evidence>
<evidence type="ECO:0000313" key="3">
    <source>
        <dbReference type="EMBL" id="WKW12972.1"/>
    </source>
</evidence>
<evidence type="ECO:0000313" key="5">
    <source>
        <dbReference type="Proteomes" id="UP001229955"/>
    </source>
</evidence>
<protein>
    <submittedName>
        <fullName evidence="4">DUF6265 family protein</fullName>
    </submittedName>
</protein>